<organism evidence="2 3">
    <name type="scientific">Chiayiivirga flava</name>
    <dbReference type="NCBI Taxonomy" id="659595"/>
    <lineage>
        <taxon>Bacteria</taxon>
        <taxon>Pseudomonadati</taxon>
        <taxon>Pseudomonadota</taxon>
        <taxon>Gammaproteobacteria</taxon>
        <taxon>Lysobacterales</taxon>
        <taxon>Lysobacteraceae</taxon>
        <taxon>Chiayiivirga</taxon>
    </lineage>
</organism>
<feature type="transmembrane region" description="Helical" evidence="1">
    <location>
        <begin position="134"/>
        <end position="153"/>
    </location>
</feature>
<evidence type="ECO:0000313" key="2">
    <source>
        <dbReference type="EMBL" id="MBB5207889.1"/>
    </source>
</evidence>
<name>A0A7W8D4R0_9GAMM</name>
<keyword evidence="1" id="KW-1133">Transmembrane helix</keyword>
<dbReference type="EMBL" id="JACHHP010000002">
    <property type="protein sequence ID" value="MBB5207889.1"/>
    <property type="molecule type" value="Genomic_DNA"/>
</dbReference>
<comment type="caution">
    <text evidence="2">The sequence shown here is derived from an EMBL/GenBank/DDBJ whole genome shotgun (WGS) entry which is preliminary data.</text>
</comment>
<dbReference type="AlphaFoldDB" id="A0A7W8D4R0"/>
<keyword evidence="1" id="KW-0812">Transmembrane</keyword>
<reference evidence="2 3" key="1">
    <citation type="submission" date="2020-08" db="EMBL/GenBank/DDBJ databases">
        <title>Genomic Encyclopedia of Type Strains, Phase IV (KMG-IV): sequencing the most valuable type-strain genomes for metagenomic binning, comparative biology and taxonomic classification.</title>
        <authorList>
            <person name="Goeker M."/>
        </authorList>
    </citation>
    <scope>NUCLEOTIDE SEQUENCE [LARGE SCALE GENOMIC DNA]</scope>
    <source>
        <strain evidence="2 3">DSM 24163</strain>
    </source>
</reference>
<keyword evidence="3" id="KW-1185">Reference proteome</keyword>
<dbReference type="Proteomes" id="UP000521199">
    <property type="component" value="Unassembled WGS sequence"/>
</dbReference>
<sequence>MRPPAIRAAWQRIDVFELATGVFVLVASLLPASPWFGHANGIVATTLVFEFGMAWLAMFAHGASFASTRAARFALLGVGAAMVAVAGIHHAVQLERTALILPGVWIVAMRLRAPRGVRAFDALHCRCVAFEAMTAWLTLIGVFVVYVLVHALSGGTGPARMQQDGRFAIVWGGFYAALAVLMPVARRLALRWRVPPQAP</sequence>
<evidence type="ECO:0000256" key="1">
    <source>
        <dbReference type="SAM" id="Phobius"/>
    </source>
</evidence>
<keyword evidence="1" id="KW-0472">Membrane</keyword>
<dbReference type="RefSeq" id="WP_183960406.1">
    <property type="nucleotide sequence ID" value="NZ_JACHHP010000002.1"/>
</dbReference>
<feature type="transmembrane region" description="Helical" evidence="1">
    <location>
        <begin position="42"/>
        <end position="61"/>
    </location>
</feature>
<gene>
    <name evidence="2" type="ORF">HNQ52_001418</name>
</gene>
<accession>A0A7W8D4R0</accession>
<feature type="transmembrane region" description="Helical" evidence="1">
    <location>
        <begin position="73"/>
        <end position="91"/>
    </location>
</feature>
<proteinExistence type="predicted"/>
<feature type="transmembrane region" description="Helical" evidence="1">
    <location>
        <begin position="15"/>
        <end position="36"/>
    </location>
</feature>
<evidence type="ECO:0000313" key="3">
    <source>
        <dbReference type="Proteomes" id="UP000521199"/>
    </source>
</evidence>
<protein>
    <submittedName>
        <fullName evidence="2">Uncharacterized protein</fullName>
    </submittedName>
</protein>
<feature type="transmembrane region" description="Helical" evidence="1">
    <location>
        <begin position="165"/>
        <end position="185"/>
    </location>
</feature>